<feature type="compositionally biased region" description="Acidic residues" evidence="1">
    <location>
        <begin position="370"/>
        <end position="381"/>
    </location>
</feature>
<dbReference type="AlphaFoldDB" id="A0A024VHP3"/>
<evidence type="ECO:0000256" key="1">
    <source>
        <dbReference type="SAM" id="MobiDB-lite"/>
    </source>
</evidence>
<feature type="region of interest" description="Disordered" evidence="1">
    <location>
        <begin position="370"/>
        <end position="420"/>
    </location>
</feature>
<keyword evidence="2" id="KW-1133">Transmembrane helix</keyword>
<keyword evidence="2" id="KW-0812">Transmembrane</keyword>
<name>A0A024VHP3_PLAFA</name>
<keyword evidence="2" id="KW-0472">Membrane</keyword>
<feature type="domain" description="Plasmodium RESA N-terminal" evidence="3">
    <location>
        <begin position="173"/>
        <end position="298"/>
    </location>
</feature>
<evidence type="ECO:0000259" key="4">
    <source>
        <dbReference type="Pfam" id="PF12146"/>
    </source>
</evidence>
<dbReference type="Proteomes" id="UP000030656">
    <property type="component" value="Unassembled WGS sequence"/>
</dbReference>
<dbReference type="InterPro" id="IPR022742">
    <property type="entry name" value="Hydrolase_4"/>
</dbReference>
<dbReference type="Gene3D" id="3.40.50.1820">
    <property type="entry name" value="alpha/beta hydrolase"/>
    <property type="match status" value="1"/>
</dbReference>
<dbReference type="InterPro" id="IPR006494">
    <property type="entry name" value="PST_A"/>
</dbReference>
<proteinExistence type="predicted"/>
<evidence type="ECO:0000259" key="3">
    <source>
        <dbReference type="Pfam" id="PF09687"/>
    </source>
</evidence>
<protein>
    <recommendedName>
        <fullName evidence="7">Serine aminopeptidase S33 domain-containing protein</fullName>
    </recommendedName>
</protein>
<evidence type="ECO:0000313" key="5">
    <source>
        <dbReference type="EMBL" id="ETW27386.1"/>
    </source>
</evidence>
<feature type="domain" description="Serine aminopeptidase S33" evidence="4">
    <location>
        <begin position="534"/>
        <end position="586"/>
    </location>
</feature>
<reference evidence="5 6" key="1">
    <citation type="submission" date="2013-02" db="EMBL/GenBank/DDBJ databases">
        <title>The Genome Annotation of Plasmodium falciparum FCH/4.</title>
        <authorList>
            <consortium name="The Broad Institute Genome Sequencing Platform"/>
            <consortium name="The Broad Institute Genome Sequencing Center for Infectious Disease"/>
            <person name="Neafsey D."/>
            <person name="Hoffman S."/>
            <person name="Volkman S."/>
            <person name="Rosenthal P."/>
            <person name="Walker B."/>
            <person name="Young S.K."/>
            <person name="Zeng Q."/>
            <person name="Gargeya S."/>
            <person name="Fitzgerald M."/>
            <person name="Haas B."/>
            <person name="Abouelleil A."/>
            <person name="Allen A.W."/>
            <person name="Alvarado L."/>
            <person name="Arachchi H.M."/>
            <person name="Berlin A.M."/>
            <person name="Chapman S.B."/>
            <person name="Gainer-Dewar J."/>
            <person name="Goldberg J."/>
            <person name="Griggs A."/>
            <person name="Gujja S."/>
            <person name="Hansen M."/>
            <person name="Howarth C."/>
            <person name="Imamovic A."/>
            <person name="Ireland A."/>
            <person name="Larimer J."/>
            <person name="McCowan C."/>
            <person name="Murphy C."/>
            <person name="Pearson M."/>
            <person name="Poon T.W."/>
            <person name="Priest M."/>
            <person name="Roberts A."/>
            <person name="Saif S."/>
            <person name="Shea T."/>
            <person name="Sisk P."/>
            <person name="Sykes S."/>
            <person name="Wortman J."/>
            <person name="Nusbaum C."/>
            <person name="Birren B."/>
        </authorList>
    </citation>
    <scope>NUCLEOTIDE SEQUENCE [LARGE SCALE GENOMIC DNA]</scope>
    <source>
        <strain evidence="5 6">FCH/4</strain>
    </source>
</reference>
<feature type="domain" description="Serine aminopeptidase S33" evidence="4">
    <location>
        <begin position="604"/>
        <end position="779"/>
    </location>
</feature>
<dbReference type="InterPro" id="IPR006526">
    <property type="entry name" value="Export_prot_PHISTa/b/c"/>
</dbReference>
<feature type="transmembrane region" description="Helical" evidence="2">
    <location>
        <begin position="50"/>
        <end position="70"/>
    </location>
</feature>
<gene>
    <name evidence="5" type="ORF">PFFCH_05158</name>
</gene>
<accession>A0A024VHP3</accession>
<reference evidence="5 6" key="2">
    <citation type="submission" date="2013-02" db="EMBL/GenBank/DDBJ databases">
        <title>The Genome Sequence of Plasmodium falciparum FCH/4.</title>
        <authorList>
            <consortium name="The Broad Institute Genome Sequencing Platform"/>
            <consortium name="The Broad Institute Genome Sequencing Center for Infectious Disease"/>
            <person name="Neafsey D."/>
            <person name="Cheeseman I."/>
            <person name="Volkman S."/>
            <person name="Adams J."/>
            <person name="Walker B."/>
            <person name="Young S.K."/>
            <person name="Zeng Q."/>
            <person name="Gargeya S."/>
            <person name="Fitzgerald M."/>
            <person name="Haas B."/>
            <person name="Abouelleil A."/>
            <person name="Alvarado L."/>
            <person name="Arachchi H.M."/>
            <person name="Berlin A.M."/>
            <person name="Chapman S.B."/>
            <person name="Dewar J."/>
            <person name="Goldberg J."/>
            <person name="Griggs A."/>
            <person name="Gujja S."/>
            <person name="Hansen M."/>
            <person name="Howarth C."/>
            <person name="Imamovic A."/>
            <person name="Larimer J."/>
            <person name="McCowan C."/>
            <person name="Murphy C."/>
            <person name="Neiman D."/>
            <person name="Pearson M."/>
            <person name="Priest M."/>
            <person name="Roberts A."/>
            <person name="Saif S."/>
            <person name="Shea T."/>
            <person name="Sisk P."/>
            <person name="Sykes S."/>
            <person name="Wortman J."/>
            <person name="Nusbaum C."/>
            <person name="Birren B."/>
        </authorList>
    </citation>
    <scope>NUCLEOTIDE SEQUENCE [LARGE SCALE GENOMIC DNA]</scope>
    <source>
        <strain evidence="5 6">FCH/4</strain>
    </source>
</reference>
<dbReference type="NCBIfam" id="TIGR01607">
    <property type="entry name" value="PST-A"/>
    <property type="match status" value="1"/>
</dbReference>
<sequence length="782" mass="91513">MVSYNEYKLCLNNPRLDMKRKNYKYNVHEGIIRKGAKWICSMNKAFHSRFFICICVLLHMMVFGVCIYKVEGSVHVTEPNSSSSRSLYENKGVTYESNVEVHDNFLNKLYMSPNVENNGIKEDNVFGNTDLGGMESHEKFKEKIRRSSTLSQGNYSNFKDGFGYEYSELADSMTDEEIDKEVDKLMEYTNNNKEKVYSLWWQIMRNERVKYVMIMKNLYNFFLKLKKKYNVDNSFSEKQWNICKKRVKKNRLNYEKSINTTFLNWCNSLLLRKDYYRKLIKANRLKWKELSIKTEKACRHNMLQAFEEKVKAQSTKLDLDYVTEHIRKNKKKKKITKDGDGCYSTGPNGQYNECMKTSDYIDAQDSDALVEDEVTEEENISDESVKKEEEEEEEEEKGVDVAEDEDALKDSTASGDSSTSRYTVLSADSAEYMESDILSVLDVPDVNGPASARSVYVQAYTSEPKEMLYRPKIRYDGLLLRTYSWTVKKAIGIFLLIHGLNGHVRLQYLRQNVEVISNDKAILKDQDNYYVYKDSWIEKLNDKGYSVYGIDLQGHGLSEGWENLKANINNFDDLVYDVIQYLEEINRTVCLDYERNKYLRAIREKNTDMKALKKDKIPIYIMGLSMGGNVVLRTLELLGKSGDYKNLNIKGCISLSGMICLEELSSKASMKYKYFLVPFSKFISYIFPKCRINQNFNFEMFPFVNDIINFDKHRSKKWITFKFGHQILRSITNLRKDIQYIPKDIPILFVHSIHDCACYYGGVVTFYDQLDNDKKELYTIYD</sequence>
<dbReference type="PANTHER" id="PTHR11614">
    <property type="entry name" value="PHOSPHOLIPASE-RELATED"/>
    <property type="match status" value="1"/>
</dbReference>
<dbReference type="Gene3D" id="6.10.280.180">
    <property type="entry name" value="Plasmodium RESA, N-terminal helical domain"/>
    <property type="match status" value="1"/>
</dbReference>
<dbReference type="SUPFAM" id="SSF53474">
    <property type="entry name" value="alpha/beta-Hydrolases"/>
    <property type="match status" value="1"/>
</dbReference>
<dbReference type="InterPro" id="IPR051044">
    <property type="entry name" value="MAG_DAG_Lipase"/>
</dbReference>
<dbReference type="Pfam" id="PF12146">
    <property type="entry name" value="Hydrolase_4"/>
    <property type="match status" value="2"/>
</dbReference>
<dbReference type="InterPro" id="IPR019111">
    <property type="entry name" value="PRESA_N"/>
</dbReference>
<dbReference type="InterPro" id="IPR029058">
    <property type="entry name" value="AB_hydrolase_fold"/>
</dbReference>
<evidence type="ECO:0000313" key="6">
    <source>
        <dbReference type="Proteomes" id="UP000030656"/>
    </source>
</evidence>
<evidence type="ECO:0000256" key="2">
    <source>
        <dbReference type="SAM" id="Phobius"/>
    </source>
</evidence>
<dbReference type="OrthoDB" id="375684at2759"/>
<evidence type="ECO:0008006" key="7">
    <source>
        <dbReference type="Google" id="ProtNLM"/>
    </source>
</evidence>
<dbReference type="EMBL" id="KI928068">
    <property type="protein sequence ID" value="ETW27386.1"/>
    <property type="molecule type" value="Genomic_DNA"/>
</dbReference>
<dbReference type="NCBIfam" id="TIGR01639">
    <property type="entry name" value="P_fal_TIGR01639"/>
    <property type="match status" value="1"/>
</dbReference>
<organism evidence="5 6">
    <name type="scientific">Plasmodium falciparum FCH/4</name>
    <dbReference type="NCBI Taxonomy" id="1036724"/>
    <lineage>
        <taxon>Eukaryota</taxon>
        <taxon>Sar</taxon>
        <taxon>Alveolata</taxon>
        <taxon>Apicomplexa</taxon>
        <taxon>Aconoidasida</taxon>
        <taxon>Haemosporida</taxon>
        <taxon>Plasmodiidae</taxon>
        <taxon>Plasmodium</taxon>
        <taxon>Plasmodium (Laverania)</taxon>
    </lineage>
</organism>
<feature type="compositionally biased region" description="Polar residues" evidence="1">
    <location>
        <begin position="411"/>
        <end position="420"/>
    </location>
</feature>
<feature type="compositionally biased region" description="Acidic residues" evidence="1">
    <location>
        <begin position="389"/>
        <end position="407"/>
    </location>
</feature>
<dbReference type="InterPro" id="IPR044885">
    <property type="entry name" value="PRESA_N_sf"/>
</dbReference>
<dbReference type="Pfam" id="PF09687">
    <property type="entry name" value="PRESAN"/>
    <property type="match status" value="1"/>
</dbReference>